<dbReference type="PANTHER" id="PTHR46843:SF1">
    <property type="entry name" value="BTB_POZ DOMAIN-CONTAINING PROTEIN 16"/>
    <property type="match status" value="1"/>
</dbReference>
<evidence type="ECO:0000313" key="4">
    <source>
        <dbReference type="Ensembl" id="ENSJJAP00000008035.1"/>
    </source>
</evidence>
<dbReference type="Gene3D" id="3.30.710.10">
    <property type="entry name" value="Potassium Channel Kv1.1, Chain A"/>
    <property type="match status" value="1"/>
</dbReference>
<gene>
    <name evidence="4" type="primary">Btbd16</name>
</gene>
<reference evidence="4" key="2">
    <citation type="submission" date="2025-09" db="UniProtKB">
        <authorList>
            <consortium name="Ensembl"/>
        </authorList>
    </citation>
    <scope>IDENTIFICATION</scope>
</reference>
<keyword evidence="5" id="KW-1185">Reference proteome</keyword>
<evidence type="ECO:0000313" key="5">
    <source>
        <dbReference type="Proteomes" id="UP000694385"/>
    </source>
</evidence>
<evidence type="ECO:0000259" key="3">
    <source>
        <dbReference type="Pfam" id="PF23998"/>
    </source>
</evidence>
<dbReference type="SUPFAM" id="SSF54695">
    <property type="entry name" value="POZ domain"/>
    <property type="match status" value="1"/>
</dbReference>
<proteinExistence type="predicted"/>
<evidence type="ECO:0000259" key="2">
    <source>
        <dbReference type="Pfam" id="PF21059"/>
    </source>
</evidence>
<organism evidence="4 5">
    <name type="scientific">Jaculus jaculus</name>
    <name type="common">Lesser Egyptian jerboa</name>
    <dbReference type="NCBI Taxonomy" id="51337"/>
    <lineage>
        <taxon>Eukaryota</taxon>
        <taxon>Metazoa</taxon>
        <taxon>Chordata</taxon>
        <taxon>Craniata</taxon>
        <taxon>Vertebrata</taxon>
        <taxon>Euteleostomi</taxon>
        <taxon>Mammalia</taxon>
        <taxon>Eutheria</taxon>
        <taxon>Euarchontoglires</taxon>
        <taxon>Glires</taxon>
        <taxon>Rodentia</taxon>
        <taxon>Myomorpha</taxon>
        <taxon>Dipodoidea</taxon>
        <taxon>Dipodidae</taxon>
        <taxon>Dipodinae</taxon>
        <taxon>Jaculus</taxon>
    </lineage>
</organism>
<dbReference type="InterPro" id="IPR042833">
    <property type="entry name" value="BTBD16"/>
</dbReference>
<dbReference type="CDD" id="cd18492">
    <property type="entry name" value="BACK_BTBD16"/>
    <property type="match status" value="1"/>
</dbReference>
<evidence type="ECO:0000256" key="1">
    <source>
        <dbReference type="ARBA" id="ARBA00016271"/>
    </source>
</evidence>
<accession>A0A8C5KC68</accession>
<reference evidence="4" key="1">
    <citation type="submission" date="2025-08" db="UniProtKB">
        <authorList>
            <consortium name="Ensembl"/>
        </authorList>
    </citation>
    <scope>IDENTIFICATION</scope>
</reference>
<dbReference type="Proteomes" id="UP000694385">
    <property type="component" value="Unassembled WGS sequence"/>
</dbReference>
<feature type="domain" description="BTBDG BTB/POZ" evidence="3">
    <location>
        <begin position="95"/>
        <end position="216"/>
    </location>
</feature>
<dbReference type="Ensembl" id="ENSJJAT00000014457.1">
    <property type="protein sequence ID" value="ENSJJAP00000008035.1"/>
    <property type="gene ID" value="ENSJJAG00000012283.1"/>
</dbReference>
<dbReference type="Pfam" id="PF21059">
    <property type="entry name" value="BTBD16_C"/>
    <property type="match status" value="1"/>
</dbReference>
<dbReference type="InterPro" id="IPR048859">
    <property type="entry name" value="BTBD16_C"/>
</dbReference>
<protein>
    <recommendedName>
        <fullName evidence="1">BTB/POZ domain-containing protein 16</fullName>
    </recommendedName>
</protein>
<dbReference type="GeneTree" id="ENSGT00940000161718"/>
<dbReference type="PANTHER" id="PTHR46843">
    <property type="entry name" value="BTB/POZ DOMAIN-CONTAINING PROTEIN 16"/>
    <property type="match status" value="1"/>
</dbReference>
<dbReference type="InterPro" id="IPR056426">
    <property type="entry name" value="BTB_BTBDG"/>
</dbReference>
<feature type="domain" description="BTB/POZ" evidence="2">
    <location>
        <begin position="394"/>
        <end position="498"/>
    </location>
</feature>
<dbReference type="InterPro" id="IPR011333">
    <property type="entry name" value="SKP1/BTB/POZ_sf"/>
</dbReference>
<dbReference type="AlphaFoldDB" id="A0A8C5KC68"/>
<dbReference type="Pfam" id="PF23998">
    <property type="entry name" value="BTB_BTBDG"/>
    <property type="match status" value="1"/>
</dbReference>
<sequence>DRLCHHFYFTQLPSDTRSEELKARLERRIVGATNRWRFPKDHFSTDLLALSQICTTLNVDFNEALKDPDRLCISKIQKLFSESFQNDDIQSGPADVTLECLGFKWELHHPQIFQSETLARLYLTALMHDTKSPSRELKKILKAQPSGTTEEKSPLKKIFISLKINDPAVTKVAFALALKNLYMTDVEMNVDNVLGVMASAHILQFDSLFQRCVNMMMCRLTPSTIKNFYLAGCKYKEEQLIMACEKWLAMNLVPLVGTQIYLRNIPQHLLQKVLSSPRLFTFSEFHLVKTLLTWVYLQLNCNIQTIPTHETVLVYFSSFSKKCCFLEREEGQSWMPLFLRLRLHGITSGKELEELRHINFFPESWLIRVTASHYHILESGGNMLHMTDLSTQAMRFGLLFRQEYNSYSEKIAIYGYFFEMKGLKLDATTYSFFMQRIKHTDLECTSNACEHSTTSLRTDRLVKYEVRAQTLVDGQWQEFRTNQIMQKFGLAKPSCKSHALKVRTTGIPIHASFTFLFPVS</sequence>
<name>A0A8C5KC68_JACJA</name>